<dbReference type="CDD" id="cd18807">
    <property type="entry name" value="SF1_C_UvrD"/>
    <property type="match status" value="1"/>
</dbReference>
<evidence type="ECO:0000313" key="15">
    <source>
        <dbReference type="Proteomes" id="UP000216024"/>
    </source>
</evidence>
<feature type="domain" description="UvrD-like helicase C-terminal" evidence="13">
    <location>
        <begin position="292"/>
        <end position="549"/>
    </location>
</feature>
<comment type="catalytic activity">
    <reaction evidence="8">
        <text>Couples ATP hydrolysis with the unwinding of duplex DNA by translocating in the 3'-5' direction.</text>
        <dbReference type="EC" id="5.6.2.4"/>
    </reaction>
</comment>
<keyword evidence="3 11" id="KW-0378">Hydrolase</keyword>
<comment type="catalytic activity">
    <reaction evidence="10">
        <text>ATP + H2O = ADP + phosphate + H(+)</text>
        <dbReference type="Rhea" id="RHEA:13065"/>
        <dbReference type="ChEBI" id="CHEBI:15377"/>
        <dbReference type="ChEBI" id="CHEBI:15378"/>
        <dbReference type="ChEBI" id="CHEBI:30616"/>
        <dbReference type="ChEBI" id="CHEBI:43474"/>
        <dbReference type="ChEBI" id="CHEBI:456216"/>
        <dbReference type="EC" id="5.6.2.4"/>
    </reaction>
</comment>
<comment type="similarity">
    <text evidence="1">Belongs to the helicase family. UvrD subfamily.</text>
</comment>
<dbReference type="Gene3D" id="1.10.10.160">
    <property type="match status" value="1"/>
</dbReference>
<evidence type="ECO:0000313" key="14">
    <source>
        <dbReference type="EMBL" id="PAB58740.1"/>
    </source>
</evidence>
<evidence type="ECO:0000256" key="10">
    <source>
        <dbReference type="ARBA" id="ARBA00048988"/>
    </source>
</evidence>
<dbReference type="CDD" id="cd17932">
    <property type="entry name" value="DEXQc_UvrD"/>
    <property type="match status" value="1"/>
</dbReference>
<dbReference type="PANTHER" id="PTHR11070">
    <property type="entry name" value="UVRD / RECB / PCRA DNA HELICASE FAMILY MEMBER"/>
    <property type="match status" value="1"/>
</dbReference>
<dbReference type="OrthoDB" id="9810135at2"/>
<evidence type="ECO:0000256" key="11">
    <source>
        <dbReference type="PROSITE-ProRule" id="PRU00560"/>
    </source>
</evidence>
<keyword evidence="6" id="KW-0238">DNA-binding</keyword>
<evidence type="ECO:0000256" key="6">
    <source>
        <dbReference type="ARBA" id="ARBA00023125"/>
    </source>
</evidence>
<reference evidence="14 15" key="1">
    <citation type="submission" date="2017-06" db="EMBL/GenBank/DDBJ databases">
        <title>Draft genome sequence of anaerobic fermentative bacterium Anaeromicrobium sediminis DY2726D isolated from West Pacific Ocean sediments.</title>
        <authorList>
            <person name="Zeng X."/>
        </authorList>
    </citation>
    <scope>NUCLEOTIDE SEQUENCE [LARGE SCALE GENOMIC DNA]</scope>
    <source>
        <strain evidence="14 15">DY2726D</strain>
    </source>
</reference>
<dbReference type="Pfam" id="PF00580">
    <property type="entry name" value="UvrD-helicase"/>
    <property type="match status" value="1"/>
</dbReference>
<evidence type="ECO:0000256" key="7">
    <source>
        <dbReference type="ARBA" id="ARBA00023235"/>
    </source>
</evidence>
<keyword evidence="7" id="KW-0413">Isomerase</keyword>
<keyword evidence="4 11" id="KW-0347">Helicase</keyword>
<dbReference type="EMBL" id="NIBG01000012">
    <property type="protein sequence ID" value="PAB58740.1"/>
    <property type="molecule type" value="Genomic_DNA"/>
</dbReference>
<dbReference type="EC" id="5.6.2.4" evidence="9"/>
<evidence type="ECO:0000259" key="12">
    <source>
        <dbReference type="PROSITE" id="PS51198"/>
    </source>
</evidence>
<evidence type="ECO:0000256" key="3">
    <source>
        <dbReference type="ARBA" id="ARBA00022801"/>
    </source>
</evidence>
<dbReference type="Gene3D" id="1.10.486.10">
    <property type="entry name" value="PCRA, domain 4"/>
    <property type="match status" value="1"/>
</dbReference>
<evidence type="ECO:0000256" key="2">
    <source>
        <dbReference type="ARBA" id="ARBA00022741"/>
    </source>
</evidence>
<feature type="domain" description="UvrD-like helicase ATP-binding" evidence="12">
    <location>
        <begin position="11"/>
        <end position="291"/>
    </location>
</feature>
<dbReference type="PROSITE" id="PS51198">
    <property type="entry name" value="UVRD_HELICASE_ATP_BIND"/>
    <property type="match status" value="1"/>
</dbReference>
<accession>A0A267MIW6</accession>
<dbReference type="GO" id="GO:0005524">
    <property type="term" value="F:ATP binding"/>
    <property type="evidence" value="ECO:0007669"/>
    <property type="project" value="UniProtKB-UniRule"/>
</dbReference>
<sequence>MNFSFFKDLNIDLSNPQKKIVKHKDGPALVLAVPGAGKTTTLICRTAYLLLKHKIKAENILSITFSRASAKDMKARFYSMFGDKFTDKIYFATIHQLCLKIINRYYYKKNVSFKILDSKDTISKNHLIRKIYYDINHNAPSEDILEQISNNISLVKNLMIPKEQFSFHDFNVEHFSKIYEKYEEYKKQNRIIDFDDMLTVAYKILKNDEKLLNQYRNQYKYIQVDEAQDTSKIQHEIVKLLASPNNNLFMVADDDQSIYGFRGACPLELLDFSNTYKEGSVYFLEENYRSSKEIVNISNDFIKSNSSRYNKNIFTQNEEFLPVNIIKVHDSLDQINFIIEHLNSSNEQTAILYRNNISALPLIDKLNKNGIDFFIHGFKSNYLTHWITKDILAFLDLSLNHYDLESFERIYYKMNGYISKASVSYIRNNPKSITVFDYLISFPGLKSYQIKNLNRIKDSFNALCKMTPYEALEFIENDLAYHNYLESNCTRLKSSYENAILLFSHLKLLAIDEPNIISFMERLSEIPKIARKSKENKNIILSTVHSAKGLEFNRVFLIDLIKGQFPNISNLDEDDEDNLSDLEEERRLFYVAMTRAKENLSIICPTFQNGRYIKPSIFIDEVNGTNLKDYINKTNWTPKAMKKTLDEDNSSKHPYEEGEVINHTKFGIGIILQITGDLMKIDFNSIGMRILSIDMCISENLID</sequence>
<dbReference type="GO" id="GO:0033202">
    <property type="term" value="C:DNA helicase complex"/>
    <property type="evidence" value="ECO:0007669"/>
    <property type="project" value="TreeGrafter"/>
</dbReference>
<dbReference type="InterPro" id="IPR027417">
    <property type="entry name" value="P-loop_NTPase"/>
</dbReference>
<dbReference type="PROSITE" id="PS51217">
    <property type="entry name" value="UVRD_HELICASE_CTER"/>
    <property type="match status" value="1"/>
</dbReference>
<evidence type="ECO:0000256" key="4">
    <source>
        <dbReference type="ARBA" id="ARBA00022806"/>
    </source>
</evidence>
<dbReference type="Gene3D" id="3.40.50.300">
    <property type="entry name" value="P-loop containing nucleotide triphosphate hydrolases"/>
    <property type="match status" value="2"/>
</dbReference>
<keyword evidence="2 11" id="KW-0547">Nucleotide-binding</keyword>
<evidence type="ECO:0000256" key="9">
    <source>
        <dbReference type="ARBA" id="ARBA00034808"/>
    </source>
</evidence>
<dbReference type="InterPro" id="IPR014017">
    <property type="entry name" value="DNA_helicase_UvrD-like_C"/>
</dbReference>
<dbReference type="GO" id="GO:0000725">
    <property type="term" value="P:recombinational repair"/>
    <property type="evidence" value="ECO:0007669"/>
    <property type="project" value="TreeGrafter"/>
</dbReference>
<dbReference type="Proteomes" id="UP000216024">
    <property type="component" value="Unassembled WGS sequence"/>
</dbReference>
<comment type="caution">
    <text evidence="14">The sequence shown here is derived from an EMBL/GenBank/DDBJ whole genome shotgun (WGS) entry which is preliminary data.</text>
</comment>
<dbReference type="InterPro" id="IPR013986">
    <property type="entry name" value="DExx_box_DNA_helicase_dom_sf"/>
</dbReference>
<evidence type="ECO:0000256" key="5">
    <source>
        <dbReference type="ARBA" id="ARBA00022840"/>
    </source>
</evidence>
<organism evidence="14 15">
    <name type="scientific">Anaeromicrobium sediminis</name>
    <dbReference type="NCBI Taxonomy" id="1478221"/>
    <lineage>
        <taxon>Bacteria</taxon>
        <taxon>Bacillati</taxon>
        <taxon>Bacillota</taxon>
        <taxon>Clostridia</taxon>
        <taxon>Peptostreptococcales</taxon>
        <taxon>Thermotaleaceae</taxon>
        <taxon>Anaeromicrobium</taxon>
    </lineage>
</organism>
<dbReference type="Pfam" id="PF13361">
    <property type="entry name" value="UvrD_C"/>
    <property type="match status" value="1"/>
</dbReference>
<name>A0A267MIW6_9FIRM</name>
<dbReference type="PANTHER" id="PTHR11070:SF2">
    <property type="entry name" value="ATP-DEPENDENT DNA HELICASE SRS2"/>
    <property type="match status" value="1"/>
</dbReference>
<dbReference type="GO" id="GO:0043138">
    <property type="term" value="F:3'-5' DNA helicase activity"/>
    <property type="evidence" value="ECO:0007669"/>
    <property type="project" value="UniProtKB-EC"/>
</dbReference>
<dbReference type="InterPro" id="IPR014016">
    <property type="entry name" value="UvrD-like_ATP-bd"/>
</dbReference>
<evidence type="ECO:0000259" key="13">
    <source>
        <dbReference type="PROSITE" id="PS51217"/>
    </source>
</evidence>
<dbReference type="InterPro" id="IPR000212">
    <property type="entry name" value="DNA_helicase_UvrD/REP"/>
</dbReference>
<keyword evidence="15" id="KW-1185">Reference proteome</keyword>
<feature type="binding site" evidence="11">
    <location>
        <begin position="32"/>
        <end position="39"/>
    </location>
    <ligand>
        <name>ATP</name>
        <dbReference type="ChEBI" id="CHEBI:30616"/>
    </ligand>
</feature>
<protein>
    <recommendedName>
        <fullName evidence="9">DNA 3'-5' helicase</fullName>
        <ecNumber evidence="9">5.6.2.4</ecNumber>
    </recommendedName>
</protein>
<dbReference type="GO" id="GO:0005829">
    <property type="term" value="C:cytosol"/>
    <property type="evidence" value="ECO:0007669"/>
    <property type="project" value="TreeGrafter"/>
</dbReference>
<evidence type="ECO:0000256" key="1">
    <source>
        <dbReference type="ARBA" id="ARBA00009922"/>
    </source>
</evidence>
<dbReference type="RefSeq" id="WP_095134320.1">
    <property type="nucleotide sequence ID" value="NZ_NIBG01000012.1"/>
</dbReference>
<dbReference type="AlphaFoldDB" id="A0A267MIW6"/>
<dbReference type="SUPFAM" id="SSF52540">
    <property type="entry name" value="P-loop containing nucleoside triphosphate hydrolases"/>
    <property type="match status" value="1"/>
</dbReference>
<evidence type="ECO:0000256" key="8">
    <source>
        <dbReference type="ARBA" id="ARBA00034617"/>
    </source>
</evidence>
<proteinExistence type="inferred from homology"/>
<keyword evidence="5 11" id="KW-0067">ATP-binding</keyword>
<dbReference type="GO" id="GO:0003677">
    <property type="term" value="F:DNA binding"/>
    <property type="evidence" value="ECO:0007669"/>
    <property type="project" value="UniProtKB-KW"/>
</dbReference>
<dbReference type="GO" id="GO:0016887">
    <property type="term" value="F:ATP hydrolysis activity"/>
    <property type="evidence" value="ECO:0007669"/>
    <property type="project" value="RHEA"/>
</dbReference>
<gene>
    <name evidence="14" type="ORF">CCE28_13805</name>
</gene>